<dbReference type="SUPFAM" id="SSF52317">
    <property type="entry name" value="Class I glutamine amidotransferase-like"/>
    <property type="match status" value="1"/>
</dbReference>
<dbReference type="GO" id="GO:0005975">
    <property type="term" value="P:carbohydrate metabolic process"/>
    <property type="evidence" value="ECO:0007669"/>
    <property type="project" value="InterPro"/>
</dbReference>
<feature type="binding site" evidence="11">
    <location>
        <position position="109"/>
    </location>
    <ligand>
        <name>Zn(2+)</name>
        <dbReference type="ChEBI" id="CHEBI:29105"/>
    </ligand>
</feature>
<dbReference type="InterPro" id="IPR029062">
    <property type="entry name" value="Class_I_gatase-like"/>
</dbReference>
<evidence type="ECO:0000256" key="2">
    <source>
        <dbReference type="ARBA" id="ARBA00005940"/>
    </source>
</evidence>
<dbReference type="InterPro" id="IPR017853">
    <property type="entry name" value="GH"/>
</dbReference>
<dbReference type="SUPFAM" id="SSF51445">
    <property type="entry name" value="(Trans)glycosidases"/>
    <property type="match status" value="1"/>
</dbReference>
<dbReference type="GO" id="GO:0009341">
    <property type="term" value="C:beta-galactosidase complex"/>
    <property type="evidence" value="ECO:0007669"/>
    <property type="project" value="InterPro"/>
</dbReference>
<feature type="binding site" evidence="10">
    <location>
        <position position="323"/>
    </location>
    <ligand>
        <name>substrate</name>
    </ligand>
</feature>
<dbReference type="GO" id="GO:0004565">
    <property type="term" value="F:beta-galactosidase activity"/>
    <property type="evidence" value="ECO:0007669"/>
    <property type="project" value="UniProtKB-EC"/>
</dbReference>
<dbReference type="RefSeq" id="WP_058244765.1">
    <property type="nucleotide sequence ID" value="NZ_CYSB01000038.1"/>
</dbReference>
<evidence type="ECO:0000313" key="14">
    <source>
        <dbReference type="EMBL" id="CUH69175.1"/>
    </source>
</evidence>
<keyword evidence="7 8" id="KW-0326">Glycosidase</keyword>
<comment type="similarity">
    <text evidence="2 8">Belongs to the glycosyl hydrolase 42 family.</text>
</comment>
<dbReference type="PANTHER" id="PTHR36447:SF2">
    <property type="entry name" value="BETA-GALACTOSIDASE YESZ"/>
    <property type="match status" value="1"/>
</dbReference>
<evidence type="ECO:0000256" key="6">
    <source>
        <dbReference type="ARBA" id="ARBA00022833"/>
    </source>
</evidence>
<dbReference type="Gene3D" id="3.20.20.80">
    <property type="entry name" value="Glycosidases"/>
    <property type="match status" value="1"/>
</dbReference>
<accession>A0A0P1FWX3</accession>
<dbReference type="PIRSF" id="PIRSF001084">
    <property type="entry name" value="B-galactosidase"/>
    <property type="match status" value="1"/>
</dbReference>
<evidence type="ECO:0000256" key="8">
    <source>
        <dbReference type="PIRNR" id="PIRNR001084"/>
    </source>
</evidence>
<dbReference type="OrthoDB" id="9800974at2"/>
<dbReference type="EMBL" id="CYSB01000038">
    <property type="protein sequence ID" value="CUH69175.1"/>
    <property type="molecule type" value="Genomic_DNA"/>
</dbReference>
<feature type="binding site" evidence="10">
    <location>
        <position position="105"/>
    </location>
    <ligand>
        <name>substrate</name>
    </ligand>
</feature>
<evidence type="ECO:0000256" key="1">
    <source>
        <dbReference type="ARBA" id="ARBA00001412"/>
    </source>
</evidence>
<protein>
    <recommendedName>
        <fullName evidence="3 8">Beta-galactosidase</fullName>
        <shortName evidence="8">Beta-gal</shortName>
        <ecNumber evidence="3 8">3.2.1.23</ecNumber>
    </recommendedName>
</protein>
<keyword evidence="4 11" id="KW-0479">Metal-binding</keyword>
<reference evidence="15 17" key="2">
    <citation type="submission" date="2015-09" db="EMBL/GenBank/DDBJ databases">
        <authorList>
            <consortium name="Swine Surveillance"/>
        </authorList>
    </citation>
    <scope>NUCLEOTIDE SEQUENCE [LARGE SCALE GENOMIC DNA]</scope>
    <source>
        <strain evidence="15 17">5120</strain>
    </source>
</reference>
<evidence type="ECO:0000256" key="7">
    <source>
        <dbReference type="ARBA" id="ARBA00023295"/>
    </source>
</evidence>
<evidence type="ECO:0000256" key="3">
    <source>
        <dbReference type="ARBA" id="ARBA00012756"/>
    </source>
</evidence>
<dbReference type="CDD" id="cd03143">
    <property type="entry name" value="A4_beta-galactosidase_middle_domain"/>
    <property type="match status" value="1"/>
</dbReference>
<evidence type="ECO:0000256" key="10">
    <source>
        <dbReference type="PIRSR" id="PIRSR001084-2"/>
    </source>
</evidence>
<name>A0A0P1FWX3_9RHOB</name>
<dbReference type="Pfam" id="PF02449">
    <property type="entry name" value="Glyco_hydro_42"/>
    <property type="match status" value="1"/>
</dbReference>
<feature type="domain" description="Glycoside hydrolase family 42 N-terminal" evidence="12">
    <location>
        <begin position="8"/>
        <end position="390"/>
    </location>
</feature>
<dbReference type="AlphaFoldDB" id="A0A0P1FWX3"/>
<dbReference type="Gene3D" id="3.40.50.880">
    <property type="match status" value="1"/>
</dbReference>
<proteinExistence type="inferred from homology"/>
<dbReference type="InterPro" id="IPR003476">
    <property type="entry name" value="Glyco_hydro_42"/>
</dbReference>
<dbReference type="Proteomes" id="UP000051086">
    <property type="component" value="Unassembled WGS sequence"/>
</dbReference>
<feature type="active site" description="Proton donor" evidence="9">
    <location>
        <position position="144"/>
    </location>
</feature>
<sequence length="644" mass="72378">MKRTLGTCYYPEHWPREIWREDARRMAEIGLTWVRIGEFSWSRLEPRPGELQFGWLDEAIEVLGAAGLRVVLGTPTATPPRWMLDRHPDMLAVDAEGRLRKFGSRRHYCFSHEGYKQECARIVTLMAERYGRNPHVAAWQTDNEYGCHDTTISYSDAARQGFQRWLAQRYQNIHDLNRDWGNVFWSMEYDCFENIDLPNLTVTEPNPAHSLAFRRFASDQVVAFNRLQVEIIRQHSAAPIAHNYMGRITDFDHFKVGDDLEIASWDSYPLGFLEDRVGADADRQRKYAQQGDPDFQAFHHDLYRAVGRGRWWVMEQQPGPVNWAPYNPAPLPGMVRLWSWEAFAHGAEAVCYFRWRQAPMAQEQMHAGMLRPDSVDAPAAEEARVVAAELVDAPEVSTGQARVGLIFDYDADAAWAVQPHGAGLSYFGVVFDCYRALRSLGLSVDILRPETVDFSGYQLVLAPGQMHMPEALKAALAEHAGQAQVLIGPRSGARDQDMNLPNPLPPAMPGLDVTVARVESLRPDLPRSLAANDAGMVGQIEGYQEVLEGSAEVTLRDANGAPVAMRAGNGTGALTYLGALLDQAGWLRVIAPLCQAAGIETEALPDGLRRRDCGEERFWFNHLPEEITLNGRKFAPLSVTREEI</sequence>
<keyword evidence="5 8" id="KW-0378">Hydrolase</keyword>
<evidence type="ECO:0000259" key="13">
    <source>
        <dbReference type="Pfam" id="PF08532"/>
    </source>
</evidence>
<dbReference type="PANTHER" id="PTHR36447">
    <property type="entry name" value="BETA-GALACTOSIDASE GANA"/>
    <property type="match status" value="1"/>
</dbReference>
<reference evidence="14 16" key="1">
    <citation type="submission" date="2015-09" db="EMBL/GenBank/DDBJ databases">
        <authorList>
            <person name="Rodrigo-Torres L."/>
            <person name="Arahal D.R."/>
        </authorList>
    </citation>
    <scope>NUCLEOTIDE SEQUENCE [LARGE SCALE GENOMIC DNA]</scope>
    <source>
        <strain evidence="14 16">CECT 5118</strain>
    </source>
</reference>
<evidence type="ECO:0000256" key="4">
    <source>
        <dbReference type="ARBA" id="ARBA00022723"/>
    </source>
</evidence>
<dbReference type="GO" id="GO:0046872">
    <property type="term" value="F:metal ion binding"/>
    <property type="evidence" value="ECO:0007669"/>
    <property type="project" value="UniProtKB-KW"/>
</dbReference>
<keyword evidence="6 11" id="KW-0862">Zinc</keyword>
<dbReference type="InterPro" id="IPR013738">
    <property type="entry name" value="Beta_galactosidase_Trimer"/>
</dbReference>
<feature type="active site" description="Nucleophile" evidence="9">
    <location>
        <position position="315"/>
    </location>
</feature>
<dbReference type="Pfam" id="PF08532">
    <property type="entry name" value="Glyco_hydro_42M"/>
    <property type="match status" value="1"/>
</dbReference>
<evidence type="ECO:0000313" key="17">
    <source>
        <dbReference type="Proteomes" id="UP000051887"/>
    </source>
</evidence>
<gene>
    <name evidence="14" type="ORF">TL5118_03134</name>
    <name evidence="15" type="ORF">TL5120_03434</name>
</gene>
<keyword evidence="16" id="KW-1185">Reference proteome</keyword>
<dbReference type="InterPro" id="IPR013529">
    <property type="entry name" value="Glyco_hydro_42_N"/>
</dbReference>
<comment type="catalytic activity">
    <reaction evidence="1 8">
        <text>Hydrolysis of terminal non-reducing beta-D-galactose residues in beta-D-galactosides.</text>
        <dbReference type="EC" id="3.2.1.23"/>
    </reaction>
</comment>
<dbReference type="EMBL" id="CYSC01000041">
    <property type="protein sequence ID" value="CUH73622.1"/>
    <property type="molecule type" value="Genomic_DNA"/>
</dbReference>
<organism evidence="15 17">
    <name type="scientific">Thalassovita autumnalis</name>
    <dbReference type="NCBI Taxonomy" id="2072972"/>
    <lineage>
        <taxon>Bacteria</taxon>
        <taxon>Pseudomonadati</taxon>
        <taxon>Pseudomonadota</taxon>
        <taxon>Alphaproteobacteria</taxon>
        <taxon>Rhodobacterales</taxon>
        <taxon>Roseobacteraceae</taxon>
        <taxon>Thalassovita</taxon>
    </lineage>
</organism>
<evidence type="ECO:0000256" key="9">
    <source>
        <dbReference type="PIRSR" id="PIRSR001084-1"/>
    </source>
</evidence>
<dbReference type="EC" id="3.2.1.23" evidence="3 8"/>
<evidence type="ECO:0000313" key="15">
    <source>
        <dbReference type="EMBL" id="CUH73622.1"/>
    </source>
</evidence>
<feature type="binding site" evidence="10">
    <location>
        <position position="143"/>
    </location>
    <ligand>
        <name>substrate</name>
    </ligand>
</feature>
<evidence type="ECO:0000256" key="5">
    <source>
        <dbReference type="ARBA" id="ARBA00022801"/>
    </source>
</evidence>
<evidence type="ECO:0000259" key="12">
    <source>
        <dbReference type="Pfam" id="PF02449"/>
    </source>
</evidence>
<feature type="domain" description="Beta-galactosidase trimerisation" evidence="13">
    <location>
        <begin position="401"/>
        <end position="599"/>
    </location>
</feature>
<evidence type="ECO:0000313" key="16">
    <source>
        <dbReference type="Proteomes" id="UP000051086"/>
    </source>
</evidence>
<dbReference type="Proteomes" id="UP000051887">
    <property type="component" value="Unassembled WGS sequence"/>
</dbReference>
<evidence type="ECO:0000256" key="11">
    <source>
        <dbReference type="PIRSR" id="PIRSR001084-3"/>
    </source>
</evidence>